<dbReference type="AlphaFoldDB" id="A0A2N6PEI4"/>
<dbReference type="Proteomes" id="UP000235703">
    <property type="component" value="Unassembled WGS sequence"/>
</dbReference>
<evidence type="ECO:0008006" key="4">
    <source>
        <dbReference type="Google" id="ProtNLM"/>
    </source>
</evidence>
<organism evidence="2 3">
    <name type="scientific">Brevibacterium luteolum</name>
    <dbReference type="NCBI Taxonomy" id="199591"/>
    <lineage>
        <taxon>Bacteria</taxon>
        <taxon>Bacillati</taxon>
        <taxon>Actinomycetota</taxon>
        <taxon>Actinomycetes</taxon>
        <taxon>Micrococcales</taxon>
        <taxon>Brevibacteriaceae</taxon>
        <taxon>Brevibacterium</taxon>
    </lineage>
</organism>
<evidence type="ECO:0000256" key="1">
    <source>
        <dbReference type="SAM" id="MobiDB-lite"/>
    </source>
</evidence>
<keyword evidence="3" id="KW-1185">Reference proteome</keyword>
<sequence>MSALLFDDVPFAEAARSEHDGFTTALRDAGVSVPLVSELLAENLTVPEAGAAALEAVVDERACGTVAAASLSDTPRRSTPTLPGDQRRRSQPGG</sequence>
<proteinExistence type="predicted"/>
<reference evidence="2 3" key="1">
    <citation type="submission" date="2017-09" db="EMBL/GenBank/DDBJ databases">
        <title>Bacterial strain isolated from the female urinary microbiota.</title>
        <authorList>
            <person name="Thomas-White K."/>
            <person name="Kumar N."/>
            <person name="Forster S."/>
            <person name="Putonti C."/>
            <person name="Lawley T."/>
            <person name="Wolfe A.J."/>
        </authorList>
    </citation>
    <scope>NUCLEOTIDE SEQUENCE [LARGE SCALE GENOMIC DNA]</scope>
    <source>
        <strain evidence="2 3">UMB0680</strain>
    </source>
</reference>
<feature type="compositionally biased region" description="Polar residues" evidence="1">
    <location>
        <begin position="71"/>
        <end position="81"/>
    </location>
</feature>
<dbReference type="Pfam" id="PF02274">
    <property type="entry name" value="ADI"/>
    <property type="match status" value="1"/>
</dbReference>
<dbReference type="OrthoDB" id="9807502at2"/>
<gene>
    <name evidence="2" type="ORF">CJ198_13335</name>
</gene>
<dbReference type="SUPFAM" id="SSF55909">
    <property type="entry name" value="Pentein"/>
    <property type="match status" value="1"/>
</dbReference>
<comment type="caution">
    <text evidence="2">The sequence shown here is derived from an EMBL/GenBank/DDBJ whole genome shotgun (WGS) entry which is preliminary data.</text>
</comment>
<evidence type="ECO:0000313" key="2">
    <source>
        <dbReference type="EMBL" id="PMB97095.1"/>
    </source>
</evidence>
<dbReference type="EMBL" id="PNFZ01000010">
    <property type="protein sequence ID" value="PMB97095.1"/>
    <property type="molecule type" value="Genomic_DNA"/>
</dbReference>
<accession>A0A2N6PEI4</accession>
<dbReference type="RefSeq" id="WP_102163100.1">
    <property type="nucleotide sequence ID" value="NZ_PNFZ01000010.1"/>
</dbReference>
<feature type="region of interest" description="Disordered" evidence="1">
    <location>
        <begin position="68"/>
        <end position="94"/>
    </location>
</feature>
<evidence type="ECO:0000313" key="3">
    <source>
        <dbReference type="Proteomes" id="UP000235703"/>
    </source>
</evidence>
<name>A0A2N6PEI4_9MICO</name>
<protein>
    <recommendedName>
        <fullName evidence="4">Arginine deiminase</fullName>
    </recommendedName>
</protein>